<dbReference type="PANTHER" id="PTHR23501">
    <property type="entry name" value="MAJOR FACILITATOR SUPERFAMILY"/>
    <property type="match status" value="1"/>
</dbReference>
<dbReference type="SUPFAM" id="SSF103473">
    <property type="entry name" value="MFS general substrate transporter"/>
    <property type="match status" value="1"/>
</dbReference>
<feature type="transmembrane region" description="Helical" evidence="5">
    <location>
        <begin position="130"/>
        <end position="151"/>
    </location>
</feature>
<dbReference type="PROSITE" id="PS50850">
    <property type="entry name" value="MFS"/>
    <property type="match status" value="1"/>
</dbReference>
<keyword evidence="2 5" id="KW-0812">Transmembrane</keyword>
<feature type="transmembrane region" description="Helical" evidence="5">
    <location>
        <begin position="243"/>
        <end position="263"/>
    </location>
</feature>
<dbReference type="Gene3D" id="1.20.1250.20">
    <property type="entry name" value="MFS general substrate transporter like domains"/>
    <property type="match status" value="1"/>
</dbReference>
<sequence>MPHDSSALDLADVVVMTGVNSSSNTLVQSPPAAEKHKADLVEAADAMSPDFVPVKLTRFEFISVFVGLCISHFLTALDQTIVSTAVPVIVKDFRSLDAIAWVGTGFFLTSTAFSPLYGKLADIFGRKPTVLFAIVVFEIGSLICGVADVSIKRSVLVFHEHQERADASPQSMELLIFGRAFAGVGGAGIYSLVLIIISDIVSFRDRGKYQGVIGAVFGLSSVLGPLLGGAFTDGISWRWCFYINLPLGAVSLFVVTVFLRLPGPEGSVSAKLKRIDYLGTLFVLAATICLLISLEFGGKDWAWSDARTIVLLVLAVVLFAVFLVVEAKFAVEPLLPPSMYENRSVYSILAITFLLGASFFGLVYYIPTYFQIVSGNTATQAGLQTIPLVGGVVVFSIVSGQLVSRFGYYTPFFFVGSAFLVVGSALMSTLNQFSSRGMQIGYLLLAGVGIGNMIQIRILGIQASVTPHNIGAATAASAFFMFLGGSVGVAIVGSIFNNVLQNEIGTDLSELVTRKPTGVGSLPTAVRDKVLDGFSKAFDTSYKAIIPMAGLIFILALFVRQARPGARKAEPVVALGE</sequence>
<evidence type="ECO:0000256" key="2">
    <source>
        <dbReference type="ARBA" id="ARBA00022692"/>
    </source>
</evidence>
<evidence type="ECO:0000313" key="7">
    <source>
        <dbReference type="EMBL" id="KAL2912914.1"/>
    </source>
</evidence>
<feature type="transmembrane region" description="Helical" evidence="5">
    <location>
        <begin position="440"/>
        <end position="460"/>
    </location>
</feature>
<accession>A0ABR4N0A2</accession>
<feature type="transmembrane region" description="Helical" evidence="5">
    <location>
        <begin position="61"/>
        <end position="86"/>
    </location>
</feature>
<feature type="transmembrane region" description="Helical" evidence="5">
    <location>
        <begin position="406"/>
        <end position="428"/>
    </location>
</feature>
<feature type="transmembrane region" description="Helical" evidence="5">
    <location>
        <begin position="176"/>
        <end position="197"/>
    </location>
</feature>
<organism evidence="7 8">
    <name type="scientific">Polyrhizophydium stewartii</name>
    <dbReference type="NCBI Taxonomy" id="2732419"/>
    <lineage>
        <taxon>Eukaryota</taxon>
        <taxon>Fungi</taxon>
        <taxon>Fungi incertae sedis</taxon>
        <taxon>Chytridiomycota</taxon>
        <taxon>Chytridiomycota incertae sedis</taxon>
        <taxon>Chytridiomycetes</taxon>
        <taxon>Rhizophydiales</taxon>
        <taxon>Rhizophydiales incertae sedis</taxon>
        <taxon>Polyrhizophydium</taxon>
    </lineage>
</organism>
<dbReference type="EMBL" id="JADGIZ020000055">
    <property type="protein sequence ID" value="KAL2912914.1"/>
    <property type="molecule type" value="Genomic_DNA"/>
</dbReference>
<evidence type="ECO:0000256" key="1">
    <source>
        <dbReference type="ARBA" id="ARBA00004141"/>
    </source>
</evidence>
<feature type="transmembrane region" description="Helical" evidence="5">
    <location>
        <begin position="275"/>
        <end position="294"/>
    </location>
</feature>
<keyword evidence="8" id="KW-1185">Reference proteome</keyword>
<feature type="transmembrane region" description="Helical" evidence="5">
    <location>
        <begin position="472"/>
        <end position="496"/>
    </location>
</feature>
<keyword evidence="3 5" id="KW-1133">Transmembrane helix</keyword>
<dbReference type="PANTHER" id="PTHR23501:SF198">
    <property type="entry name" value="AZOLE RESISTANCE PROTEIN 1-RELATED"/>
    <property type="match status" value="1"/>
</dbReference>
<dbReference type="InterPro" id="IPR011701">
    <property type="entry name" value="MFS"/>
</dbReference>
<feature type="transmembrane region" description="Helical" evidence="5">
    <location>
        <begin position="378"/>
        <end position="399"/>
    </location>
</feature>
<proteinExistence type="predicted"/>
<name>A0ABR4N0A2_9FUNG</name>
<feature type="transmembrane region" description="Helical" evidence="5">
    <location>
        <begin position="209"/>
        <end position="231"/>
    </location>
</feature>
<gene>
    <name evidence="7" type="ORF">HK105_207585</name>
</gene>
<dbReference type="CDD" id="cd17502">
    <property type="entry name" value="MFS_Azr1_MDR_like"/>
    <property type="match status" value="1"/>
</dbReference>
<comment type="caution">
    <text evidence="7">The sequence shown here is derived from an EMBL/GenBank/DDBJ whole genome shotgun (WGS) entry which is preliminary data.</text>
</comment>
<evidence type="ECO:0000256" key="5">
    <source>
        <dbReference type="SAM" id="Phobius"/>
    </source>
</evidence>
<feature type="transmembrane region" description="Helical" evidence="5">
    <location>
        <begin position="541"/>
        <end position="559"/>
    </location>
</feature>
<evidence type="ECO:0000256" key="4">
    <source>
        <dbReference type="ARBA" id="ARBA00023136"/>
    </source>
</evidence>
<feature type="transmembrane region" description="Helical" evidence="5">
    <location>
        <begin position="306"/>
        <end position="325"/>
    </location>
</feature>
<dbReference type="Proteomes" id="UP001527925">
    <property type="component" value="Unassembled WGS sequence"/>
</dbReference>
<protein>
    <recommendedName>
        <fullName evidence="6">Major facilitator superfamily (MFS) profile domain-containing protein</fullName>
    </recommendedName>
</protein>
<feature type="transmembrane region" description="Helical" evidence="5">
    <location>
        <begin position="345"/>
        <end position="366"/>
    </location>
</feature>
<keyword evidence="4 5" id="KW-0472">Membrane</keyword>
<dbReference type="Pfam" id="PF07690">
    <property type="entry name" value="MFS_1"/>
    <property type="match status" value="1"/>
</dbReference>
<comment type="subcellular location">
    <subcellularLocation>
        <location evidence="1">Membrane</location>
        <topology evidence="1">Multi-pass membrane protein</topology>
    </subcellularLocation>
</comment>
<dbReference type="InterPro" id="IPR020846">
    <property type="entry name" value="MFS_dom"/>
</dbReference>
<reference evidence="7 8" key="1">
    <citation type="submission" date="2023-09" db="EMBL/GenBank/DDBJ databases">
        <title>Pangenome analysis of Batrachochytrium dendrobatidis and related Chytrids.</title>
        <authorList>
            <person name="Yacoub M.N."/>
            <person name="Stajich J.E."/>
            <person name="James T.Y."/>
        </authorList>
    </citation>
    <scope>NUCLEOTIDE SEQUENCE [LARGE SCALE GENOMIC DNA]</scope>
    <source>
        <strain evidence="7 8">JEL0888</strain>
    </source>
</reference>
<feature type="domain" description="Major facilitator superfamily (MFS) profile" evidence="6">
    <location>
        <begin position="64"/>
        <end position="567"/>
    </location>
</feature>
<evidence type="ECO:0000313" key="8">
    <source>
        <dbReference type="Proteomes" id="UP001527925"/>
    </source>
</evidence>
<evidence type="ECO:0000259" key="6">
    <source>
        <dbReference type="PROSITE" id="PS50850"/>
    </source>
</evidence>
<feature type="transmembrane region" description="Helical" evidence="5">
    <location>
        <begin position="98"/>
        <end position="118"/>
    </location>
</feature>
<dbReference type="InterPro" id="IPR036259">
    <property type="entry name" value="MFS_trans_sf"/>
</dbReference>
<evidence type="ECO:0000256" key="3">
    <source>
        <dbReference type="ARBA" id="ARBA00022989"/>
    </source>
</evidence>
<dbReference type="Gene3D" id="1.20.1720.10">
    <property type="entry name" value="Multidrug resistance protein D"/>
    <property type="match status" value="1"/>
</dbReference>